<dbReference type="AlphaFoldDB" id="A0A8K0KXR5"/>
<dbReference type="OrthoDB" id="3942021at2759"/>
<feature type="chain" id="PRO_5035476078" evidence="2">
    <location>
        <begin position="21"/>
        <end position="290"/>
    </location>
</feature>
<evidence type="ECO:0000313" key="3">
    <source>
        <dbReference type="EMBL" id="KAG8624729.1"/>
    </source>
</evidence>
<evidence type="ECO:0000313" key="4">
    <source>
        <dbReference type="Proteomes" id="UP000809789"/>
    </source>
</evidence>
<protein>
    <submittedName>
        <fullName evidence="3">Uncharacterized protein</fullName>
    </submittedName>
</protein>
<comment type="caution">
    <text evidence="3">The sequence shown here is derived from an EMBL/GenBank/DDBJ whole genome shotgun (WGS) entry which is preliminary data.</text>
</comment>
<evidence type="ECO:0000256" key="1">
    <source>
        <dbReference type="SAM" id="MobiDB-lite"/>
    </source>
</evidence>
<organism evidence="3 4">
    <name type="scientific">Elsinoe batatas</name>
    <dbReference type="NCBI Taxonomy" id="2601811"/>
    <lineage>
        <taxon>Eukaryota</taxon>
        <taxon>Fungi</taxon>
        <taxon>Dikarya</taxon>
        <taxon>Ascomycota</taxon>
        <taxon>Pezizomycotina</taxon>
        <taxon>Dothideomycetes</taxon>
        <taxon>Dothideomycetidae</taxon>
        <taxon>Myriangiales</taxon>
        <taxon>Elsinoaceae</taxon>
        <taxon>Elsinoe</taxon>
    </lineage>
</organism>
<dbReference type="EMBL" id="JAESVG020000009">
    <property type="protein sequence ID" value="KAG8624729.1"/>
    <property type="molecule type" value="Genomic_DNA"/>
</dbReference>
<proteinExistence type="predicted"/>
<dbReference type="Proteomes" id="UP000809789">
    <property type="component" value="Unassembled WGS sequence"/>
</dbReference>
<keyword evidence="4" id="KW-1185">Reference proteome</keyword>
<gene>
    <name evidence="3" type="ORF">KVT40_007796</name>
</gene>
<feature type="compositionally biased region" description="Low complexity" evidence="1">
    <location>
        <begin position="267"/>
        <end position="284"/>
    </location>
</feature>
<sequence length="290" mass="29755">MSRLSGVVLLIALLFSAVLAAPKQSCNQTQVATVKKAFNVPKDFCNWYLDDKQIKSPVKALTRAQFSKACTCITKKKQSTKAASPVTNPGAAPKCSSAQKKALQKEAKKTSEFCKYWNTAKWRADSPFGKINVRSVYNACKCFAKTNSTSSATPRPSSSSVSTITKVSSTSSILGNSTASMTSISNGTLPTTTSVLSSFSNSTITSSLSSSSSSSSSQDLIGGLLSTSSIASSISGSTTTTTSIPSSSASALVSSSITITTSLESATTTSASASATSSTTRAGGLLDGLA</sequence>
<feature type="signal peptide" evidence="2">
    <location>
        <begin position="1"/>
        <end position="20"/>
    </location>
</feature>
<reference evidence="3" key="1">
    <citation type="submission" date="2021-07" db="EMBL/GenBank/DDBJ databases">
        <title>Elsinoe batatas strain:CRI-CJ2 Genome sequencing and assembly.</title>
        <authorList>
            <person name="Huang L."/>
        </authorList>
    </citation>
    <scope>NUCLEOTIDE SEQUENCE</scope>
    <source>
        <strain evidence="3">CRI-CJ2</strain>
    </source>
</reference>
<feature type="region of interest" description="Disordered" evidence="1">
    <location>
        <begin position="267"/>
        <end position="290"/>
    </location>
</feature>
<name>A0A8K0KXR5_9PEZI</name>
<keyword evidence="2" id="KW-0732">Signal</keyword>
<accession>A0A8K0KXR5</accession>
<evidence type="ECO:0000256" key="2">
    <source>
        <dbReference type="SAM" id="SignalP"/>
    </source>
</evidence>